<dbReference type="AlphaFoldDB" id="A0A9J6RHV4"/>
<dbReference type="RefSeq" id="WP_258329934.1">
    <property type="nucleotide sequence ID" value="NZ_JAPTGG010000001.1"/>
</dbReference>
<gene>
    <name evidence="1" type="ORF">O0V09_01180</name>
</gene>
<name>A0A9J6RHV4_9GAMM</name>
<evidence type="ECO:0000313" key="1">
    <source>
        <dbReference type="EMBL" id="MCZ0863791.1"/>
    </source>
</evidence>
<accession>A0A9J6RHV4</accession>
<sequence length="150" mass="16941">MNIDNTHLCQHVIAPTLHYLEMYSPAALHMLLGVAKQESAGNPFCVDHQGLGLYQISSAQHRSVWDNYLAFQPDLASRVRGLASQHQFLKDPDSELITNLRYSTAIALMIFLQSEADAKKLQTEPLNPYWHKLYHEEIAVEEEAVLAKAV</sequence>
<evidence type="ECO:0008006" key="3">
    <source>
        <dbReference type="Google" id="ProtNLM"/>
    </source>
</evidence>
<dbReference type="Proteomes" id="UP001069090">
    <property type="component" value="Unassembled WGS sequence"/>
</dbReference>
<protein>
    <recommendedName>
        <fullName evidence="3">Transglycosylase SLT domain-containing protein</fullName>
    </recommendedName>
</protein>
<organism evidence="1 2">
    <name type="scientific">Dasania phycosphaerae</name>
    <dbReference type="NCBI Taxonomy" id="2950436"/>
    <lineage>
        <taxon>Bacteria</taxon>
        <taxon>Pseudomonadati</taxon>
        <taxon>Pseudomonadota</taxon>
        <taxon>Gammaproteobacteria</taxon>
        <taxon>Cellvibrionales</taxon>
        <taxon>Spongiibacteraceae</taxon>
        <taxon>Dasania</taxon>
    </lineage>
</organism>
<evidence type="ECO:0000313" key="2">
    <source>
        <dbReference type="Proteomes" id="UP001069090"/>
    </source>
</evidence>
<proteinExistence type="predicted"/>
<comment type="caution">
    <text evidence="1">The sequence shown here is derived from an EMBL/GenBank/DDBJ whole genome shotgun (WGS) entry which is preliminary data.</text>
</comment>
<keyword evidence="2" id="KW-1185">Reference proteome</keyword>
<dbReference type="EMBL" id="JAPTGG010000001">
    <property type="protein sequence ID" value="MCZ0863791.1"/>
    <property type="molecule type" value="Genomic_DNA"/>
</dbReference>
<reference evidence="1 2" key="1">
    <citation type="submission" date="2022-12" db="EMBL/GenBank/DDBJ databases">
        <title>Dasania phycosphaerae sp. nov., isolated from particulate material of the south coast of Korea.</title>
        <authorList>
            <person name="Jiang Y."/>
        </authorList>
    </citation>
    <scope>NUCLEOTIDE SEQUENCE [LARGE SCALE GENOMIC DNA]</scope>
    <source>
        <strain evidence="1 2">GY-19</strain>
    </source>
</reference>